<organism evidence="10 11">
    <name type="scientific">Xanthoceras sorbifolium</name>
    <dbReference type="NCBI Taxonomy" id="99658"/>
    <lineage>
        <taxon>Eukaryota</taxon>
        <taxon>Viridiplantae</taxon>
        <taxon>Streptophyta</taxon>
        <taxon>Embryophyta</taxon>
        <taxon>Tracheophyta</taxon>
        <taxon>Spermatophyta</taxon>
        <taxon>Magnoliopsida</taxon>
        <taxon>eudicotyledons</taxon>
        <taxon>Gunneridae</taxon>
        <taxon>Pentapetalae</taxon>
        <taxon>rosids</taxon>
        <taxon>malvids</taxon>
        <taxon>Sapindales</taxon>
        <taxon>Sapindaceae</taxon>
        <taxon>Xanthoceroideae</taxon>
        <taxon>Xanthoceras</taxon>
    </lineage>
</organism>
<sequence length="1239" mass="139203">MDYSLPISKRTRSREARMFREYHEQIKKKKVKIGGSESTSQSESTFKVDESVSVGIDCGVDSASRNVCEEESADVVGKEEESTNVWGKEEESANVGEKEEESANVGRKDKGKSVVSEGMDDTVPIMIDDSDDDVVCIGENDDLSAEEHDDGVVCKDDEEDILGETSSFYSDKVDESGGLNCDGEKISGVASHEGSSDDDNEDDFEEYSDDLMVFSSEEDNDDPDDEDYMVVKSQSSVINEDTSSSSEEDARSSSEVEEENYVDECEVIKRGSDGGEKLRRVENFSSICVDEEGEDDDEIEVTARMCDDRGEGRTVEEELDVFVDLDNTKDNEVNRNSSDIVGRKLNCVAKRTRSQSVSECRKKKTELGTASNPFFVDKEDGDLLTGLGDSDNDGGDNDETYHKVCKTRAKNWTIGSGRGNDGKISRTVSKQEKGKFGKRKHNSITKDQDVEGILLNSILDVEEISPEDSLFSRSEVVTEDKSQLDNETFLPLKFNFGNEEPTPPEKSEFEKDLDSLWTEMYFALAATSIGSTASSMVCWHFLVGQQDKNGVEPAAEVEHDQAACCTQGKHDLIVDDEIGVICNFCSFVQLEIRYVVPPFVSNAFMFFFAKNPWGRCSRRDSKIEDDSVHDDLDFQDSGFKSQSGVEPCSLEEGTVWDLVPGAKTSMYPHQREGFEFIWSNIAGGINLDELKQPTLADGGNGCIISHAPGTGKTRLAIVFLQAYMKMYPTCRPVIVAPCNMLLTWEEEFQKWKTGITFHNLNNPVLSGKELPELQNPHESLARTLKLFSWKKGGGVLGVSYRRFKILVGGTKNNEVDKQMRKILLELPGLFLFDEGHIPRNDQTGIFKALSEIQTEKRIILSGTPFQNNFEELFNTFYLVRPKFADGMRSRNRRDSVTRRGRKRNEEKGKWASLTSSIGKVADDRLADEKKFDELRTIIAPFVHVHKGTVLQESLPGLRQSVVVLNPFDLQKRVLDGVQGESDMIKQNHFVSLISVHPSLLLELSYEKEESIDNRAELERLRLNPEAGIKTKFVMELLRLSEALNEKVLVFSQFIKPLILIRDQLRESFNWIEGREVLYMDGKQDVRLRQSSINVFNDPLSEVKVLLASTKACSEGINLVGASRVVLLDVAWNPSVDRQAISRAYRLGQKKFVHVYHLVTSGTMEEKKCCRQAKKDWMSNSVFFSSDGDGNDQKISSNTMEDKILEEMVQHDKLKYIEKLIEYDEAMLIDTFGLGDRVGS</sequence>
<dbReference type="Pfam" id="PF00176">
    <property type="entry name" value="SNF2-rel_dom"/>
    <property type="match status" value="1"/>
</dbReference>
<dbReference type="CDD" id="cd18793">
    <property type="entry name" value="SF2_C_SNF"/>
    <property type="match status" value="1"/>
</dbReference>
<evidence type="ECO:0000256" key="4">
    <source>
        <dbReference type="ARBA" id="ARBA00022806"/>
    </source>
</evidence>
<evidence type="ECO:0000259" key="8">
    <source>
        <dbReference type="PROSITE" id="PS51192"/>
    </source>
</evidence>
<feature type="compositionally biased region" description="Acidic residues" evidence="7">
    <location>
        <begin position="128"/>
        <end position="149"/>
    </location>
</feature>
<dbReference type="SUPFAM" id="SSF52540">
    <property type="entry name" value="P-loop containing nucleoside triphosphate hydrolases"/>
    <property type="match status" value="2"/>
</dbReference>
<feature type="region of interest" description="Disordered" evidence="7">
    <location>
        <begin position="889"/>
        <end position="910"/>
    </location>
</feature>
<dbReference type="InterPro" id="IPR049730">
    <property type="entry name" value="SNF2/RAD54-like_C"/>
</dbReference>
<feature type="domain" description="Helicase ATP-binding" evidence="8">
    <location>
        <begin position="693"/>
        <end position="882"/>
    </location>
</feature>
<evidence type="ECO:0000256" key="1">
    <source>
        <dbReference type="ARBA" id="ARBA00004123"/>
    </source>
</evidence>
<feature type="compositionally biased region" description="Basic and acidic residues" evidence="7">
    <location>
        <begin position="420"/>
        <end position="435"/>
    </location>
</feature>
<comment type="subcellular location">
    <subcellularLocation>
        <location evidence="1">Nucleus</location>
    </subcellularLocation>
</comment>
<dbReference type="Gene3D" id="3.40.50.10810">
    <property type="entry name" value="Tandem AAA-ATPase domain"/>
    <property type="match status" value="1"/>
</dbReference>
<comment type="caution">
    <text evidence="10">The sequence shown here is derived from an EMBL/GenBank/DDBJ whole genome shotgun (WGS) entry which is preliminary data.</text>
</comment>
<dbReference type="InterPro" id="IPR001650">
    <property type="entry name" value="Helicase_C-like"/>
</dbReference>
<evidence type="ECO:0000256" key="5">
    <source>
        <dbReference type="ARBA" id="ARBA00022840"/>
    </source>
</evidence>
<dbReference type="InterPro" id="IPR038718">
    <property type="entry name" value="SNF2-like_sf"/>
</dbReference>
<feature type="region of interest" description="Disordered" evidence="7">
    <location>
        <begin position="29"/>
        <end position="48"/>
    </location>
</feature>
<dbReference type="Gene3D" id="3.40.50.300">
    <property type="entry name" value="P-loop containing nucleotide triphosphate hydrolases"/>
    <property type="match status" value="1"/>
</dbReference>
<proteinExistence type="predicted"/>
<accession>A0ABQ8H729</accession>
<dbReference type="SMART" id="SM00490">
    <property type="entry name" value="HELICc"/>
    <property type="match status" value="1"/>
</dbReference>
<feature type="compositionally biased region" description="Low complexity" evidence="7">
    <location>
        <begin position="34"/>
        <end position="45"/>
    </location>
</feature>
<feature type="compositionally biased region" description="Acidic residues" evidence="7">
    <location>
        <begin position="216"/>
        <end position="228"/>
    </location>
</feature>
<dbReference type="InterPro" id="IPR027417">
    <property type="entry name" value="P-loop_NTPase"/>
</dbReference>
<reference evidence="10 11" key="1">
    <citation type="submission" date="2021-02" db="EMBL/GenBank/DDBJ databases">
        <title>Plant Genome Project.</title>
        <authorList>
            <person name="Zhang R.-G."/>
        </authorList>
    </citation>
    <scope>NUCLEOTIDE SEQUENCE [LARGE SCALE GENOMIC DNA]</scope>
    <source>
        <tissue evidence="10">Leaves</tissue>
    </source>
</reference>
<feature type="region of interest" description="Disordered" evidence="7">
    <location>
        <begin position="70"/>
        <end position="260"/>
    </location>
</feature>
<dbReference type="Pfam" id="PF00271">
    <property type="entry name" value="Helicase_C"/>
    <property type="match status" value="1"/>
</dbReference>
<evidence type="ECO:0000313" key="11">
    <source>
        <dbReference type="Proteomes" id="UP000827721"/>
    </source>
</evidence>
<dbReference type="PROSITE" id="PS51194">
    <property type="entry name" value="HELICASE_CTER"/>
    <property type="match status" value="1"/>
</dbReference>
<keyword evidence="3" id="KW-0378">Hydrolase</keyword>
<feature type="compositionally biased region" description="Acidic residues" evidence="7">
    <location>
        <begin position="196"/>
        <end position="209"/>
    </location>
</feature>
<dbReference type="PROSITE" id="PS51192">
    <property type="entry name" value="HELICASE_ATP_BIND_1"/>
    <property type="match status" value="1"/>
</dbReference>
<evidence type="ECO:0000256" key="6">
    <source>
        <dbReference type="ARBA" id="ARBA00023242"/>
    </source>
</evidence>
<dbReference type="EMBL" id="JAFEMO010000013">
    <property type="protein sequence ID" value="KAH7549709.1"/>
    <property type="molecule type" value="Genomic_DNA"/>
</dbReference>
<feature type="region of interest" description="Disordered" evidence="7">
    <location>
        <begin position="416"/>
        <end position="442"/>
    </location>
</feature>
<keyword evidence="6" id="KW-0539">Nucleus</keyword>
<evidence type="ECO:0000256" key="7">
    <source>
        <dbReference type="SAM" id="MobiDB-lite"/>
    </source>
</evidence>
<dbReference type="InterPro" id="IPR014001">
    <property type="entry name" value="Helicase_ATP-bd"/>
</dbReference>
<dbReference type="PANTHER" id="PTHR45821">
    <property type="entry name" value="SNF2 DOMAIN-CONTAINING PROTEIN CLASSY 2-RELATED"/>
    <property type="match status" value="1"/>
</dbReference>
<protein>
    <recommendedName>
        <fullName evidence="12">SNF2 domain-containing protein CLASSY 4-like</fullName>
    </recommendedName>
</protein>
<evidence type="ECO:0000256" key="2">
    <source>
        <dbReference type="ARBA" id="ARBA00022741"/>
    </source>
</evidence>
<keyword evidence="2" id="KW-0547">Nucleotide-binding</keyword>
<dbReference type="InterPro" id="IPR000330">
    <property type="entry name" value="SNF2_N"/>
</dbReference>
<keyword evidence="5" id="KW-0067">ATP-binding</keyword>
<evidence type="ECO:0000259" key="9">
    <source>
        <dbReference type="PROSITE" id="PS51194"/>
    </source>
</evidence>
<feature type="compositionally biased region" description="Basic and acidic residues" evidence="7">
    <location>
        <begin position="76"/>
        <end position="91"/>
    </location>
</feature>
<feature type="domain" description="Helicase C-terminal" evidence="9">
    <location>
        <begin position="1035"/>
        <end position="1195"/>
    </location>
</feature>
<keyword evidence="11" id="KW-1185">Reference proteome</keyword>
<dbReference type="InterPro" id="IPR044567">
    <property type="entry name" value="CLSY/DRD1"/>
</dbReference>
<evidence type="ECO:0008006" key="12">
    <source>
        <dbReference type="Google" id="ProtNLM"/>
    </source>
</evidence>
<name>A0ABQ8H729_9ROSI</name>
<feature type="compositionally biased region" description="Basic and acidic residues" evidence="7">
    <location>
        <begin position="889"/>
        <end position="909"/>
    </location>
</feature>
<gene>
    <name evidence="10" type="ORF">JRO89_XS13G0069800</name>
</gene>
<dbReference type="Proteomes" id="UP000827721">
    <property type="component" value="Unassembled WGS sequence"/>
</dbReference>
<evidence type="ECO:0000256" key="3">
    <source>
        <dbReference type="ARBA" id="ARBA00022801"/>
    </source>
</evidence>
<dbReference type="PANTHER" id="PTHR45821:SF5">
    <property type="entry name" value="SNF2 DOMAIN-CONTAINING PROTEIN CLASSY 4"/>
    <property type="match status" value="1"/>
</dbReference>
<keyword evidence="4" id="KW-0347">Helicase</keyword>
<dbReference type="SMART" id="SM00487">
    <property type="entry name" value="DEXDc"/>
    <property type="match status" value="1"/>
</dbReference>
<evidence type="ECO:0000313" key="10">
    <source>
        <dbReference type="EMBL" id="KAH7549709.1"/>
    </source>
</evidence>